<dbReference type="Gene3D" id="3.90.190.10">
    <property type="entry name" value="Protein tyrosine phosphatase superfamily"/>
    <property type="match status" value="1"/>
</dbReference>
<dbReference type="SUPFAM" id="SSF52799">
    <property type="entry name" value="(Phosphotyrosine protein) phosphatases II"/>
    <property type="match status" value="1"/>
</dbReference>
<accession>A0A0R3PE09</accession>
<dbReference type="Proteomes" id="UP000267027">
    <property type="component" value="Unassembled WGS sequence"/>
</dbReference>
<evidence type="ECO:0000313" key="4">
    <source>
        <dbReference type="WBParaSite" id="ACOC_0000224601-mRNA-1"/>
    </source>
</evidence>
<dbReference type="GO" id="GO:0004725">
    <property type="term" value="F:protein tyrosine phosphatase activity"/>
    <property type="evidence" value="ECO:0007669"/>
    <property type="project" value="InterPro"/>
</dbReference>
<reference evidence="2 3" key="2">
    <citation type="submission" date="2018-11" db="EMBL/GenBank/DDBJ databases">
        <authorList>
            <consortium name="Pathogen Informatics"/>
        </authorList>
    </citation>
    <scope>NUCLEOTIDE SEQUENCE [LARGE SCALE GENOMIC DNA]</scope>
    <source>
        <strain evidence="2 3">Costa Rica</strain>
    </source>
</reference>
<evidence type="ECO:0000313" key="3">
    <source>
        <dbReference type="Proteomes" id="UP000267027"/>
    </source>
</evidence>
<dbReference type="Pfam" id="PF00102">
    <property type="entry name" value="Y_phosphatase"/>
    <property type="match status" value="1"/>
</dbReference>
<dbReference type="WBParaSite" id="ACOC_0000224601-mRNA-1">
    <property type="protein sequence ID" value="ACOC_0000224601-mRNA-1"/>
    <property type="gene ID" value="ACOC_0000224601"/>
</dbReference>
<sequence length="103" mass="11912">MLNQIRPNSIIRRAIGLDNKSILIVVCKDGCSRCGFFCLLDIEAERFRTKGRMKFGDTLRHIRFFSCQRSNCFDTPDLFETAITLIMHLAKKYYDKNDNAAIS</sequence>
<evidence type="ECO:0000313" key="2">
    <source>
        <dbReference type="EMBL" id="VDM53832.1"/>
    </source>
</evidence>
<gene>
    <name evidence="2" type="ORF">ACOC_LOCUS2247</name>
</gene>
<keyword evidence="3" id="KW-1185">Reference proteome</keyword>
<proteinExistence type="predicted"/>
<protein>
    <submittedName>
        <fullName evidence="4">Tyrosine-protein phosphatase domain-containing protein</fullName>
    </submittedName>
</protein>
<dbReference type="OMA" id="IETERYH"/>
<organism evidence="4">
    <name type="scientific">Angiostrongylus costaricensis</name>
    <name type="common">Nematode worm</name>
    <dbReference type="NCBI Taxonomy" id="334426"/>
    <lineage>
        <taxon>Eukaryota</taxon>
        <taxon>Metazoa</taxon>
        <taxon>Ecdysozoa</taxon>
        <taxon>Nematoda</taxon>
        <taxon>Chromadorea</taxon>
        <taxon>Rhabditida</taxon>
        <taxon>Rhabditina</taxon>
        <taxon>Rhabditomorpha</taxon>
        <taxon>Strongyloidea</taxon>
        <taxon>Metastrongylidae</taxon>
        <taxon>Angiostrongylus</taxon>
    </lineage>
</organism>
<dbReference type="InterPro" id="IPR029021">
    <property type="entry name" value="Prot-tyrosine_phosphatase-like"/>
</dbReference>
<name>A0A0R3PE09_ANGCS</name>
<dbReference type="OrthoDB" id="5843820at2759"/>
<evidence type="ECO:0000259" key="1">
    <source>
        <dbReference type="Pfam" id="PF00102"/>
    </source>
</evidence>
<dbReference type="AlphaFoldDB" id="A0A0R3PE09"/>
<feature type="domain" description="Tyrosine-protein phosphatase" evidence="1">
    <location>
        <begin position="20"/>
        <end position="87"/>
    </location>
</feature>
<reference evidence="4" key="1">
    <citation type="submission" date="2017-02" db="UniProtKB">
        <authorList>
            <consortium name="WormBaseParasite"/>
        </authorList>
    </citation>
    <scope>IDENTIFICATION</scope>
</reference>
<dbReference type="STRING" id="334426.A0A0R3PE09"/>
<dbReference type="InterPro" id="IPR000242">
    <property type="entry name" value="PTP_cat"/>
</dbReference>
<dbReference type="EMBL" id="UYYA01000425">
    <property type="protein sequence ID" value="VDM53832.1"/>
    <property type="molecule type" value="Genomic_DNA"/>
</dbReference>